<accession>A0ABV7JJE5</accession>
<dbReference type="RefSeq" id="WP_379022684.1">
    <property type="nucleotide sequence ID" value="NZ_JBHRTA010000035.1"/>
</dbReference>
<evidence type="ECO:0000313" key="2">
    <source>
        <dbReference type="Proteomes" id="UP001595526"/>
    </source>
</evidence>
<comment type="caution">
    <text evidence="1">The sequence shown here is derived from an EMBL/GenBank/DDBJ whole genome shotgun (WGS) entry which is preliminary data.</text>
</comment>
<evidence type="ECO:0000313" key="1">
    <source>
        <dbReference type="EMBL" id="MFC3198229.1"/>
    </source>
</evidence>
<dbReference type="InterPro" id="IPR036249">
    <property type="entry name" value="Thioredoxin-like_sf"/>
</dbReference>
<keyword evidence="2" id="KW-1185">Reference proteome</keyword>
<gene>
    <name evidence="1" type="ORF">ACFOET_11460</name>
</gene>
<protein>
    <submittedName>
        <fullName evidence="1">TlpA family protein disulfide reductase</fullName>
    </submittedName>
</protein>
<sequence length="418" mass="48373">MKKITFELTAIFALATGLAYGQTTRSFSVGDTVAATTMERIAGYDPKKAMILDFGTTTCSPCLKSLKLLNALLPQFSEDLQVFFVTKEPTETVDRFLARSPVGKGMRIPILAADTALHYSFPHIAQPHSVWINRHGVVKAITDHHYINDKTLQALAEDADFSDWSVKSDYLYDARYRALRLNQQNFNEKTTPSRWYSSFISDHMPGMLTRWENTLIDSANRKAVVYAVNRPIAEIYASLYKLKWNLNFFPSHIVMDVANPKRYHYNDNRDGEYEPEWKKRNTYCFEMTFPLTLSEAERTERIIRQLNWYFNIEVELKTVKRKCWVLTPDKEKVKRNSSTRNDETGRGVTLYQLHTQINQLPDHLPMINELDSGTNTVMKITEAAYRDVNLLNKQLAPYGLIVNVEERELKTLFIREID</sequence>
<dbReference type="Gene3D" id="3.40.30.10">
    <property type="entry name" value="Glutaredoxin"/>
    <property type="match status" value="1"/>
</dbReference>
<name>A0ABV7JJE5_9SPHI</name>
<dbReference type="SUPFAM" id="SSF52833">
    <property type="entry name" value="Thioredoxin-like"/>
    <property type="match status" value="1"/>
</dbReference>
<dbReference type="EMBL" id="JBHRTA010000035">
    <property type="protein sequence ID" value="MFC3198229.1"/>
    <property type="molecule type" value="Genomic_DNA"/>
</dbReference>
<reference evidence="2" key="1">
    <citation type="journal article" date="2019" name="Int. J. Syst. Evol. Microbiol.">
        <title>The Global Catalogue of Microorganisms (GCM) 10K type strain sequencing project: providing services to taxonomists for standard genome sequencing and annotation.</title>
        <authorList>
            <consortium name="The Broad Institute Genomics Platform"/>
            <consortium name="The Broad Institute Genome Sequencing Center for Infectious Disease"/>
            <person name="Wu L."/>
            <person name="Ma J."/>
        </authorList>
    </citation>
    <scope>NUCLEOTIDE SEQUENCE [LARGE SCALE GENOMIC DNA]</scope>
    <source>
        <strain evidence="2">KCTC 52416</strain>
    </source>
</reference>
<dbReference type="Proteomes" id="UP001595526">
    <property type="component" value="Unassembled WGS sequence"/>
</dbReference>
<organism evidence="1 2">
    <name type="scientific">Parapedobacter deserti</name>
    <dbReference type="NCBI Taxonomy" id="1912957"/>
    <lineage>
        <taxon>Bacteria</taxon>
        <taxon>Pseudomonadati</taxon>
        <taxon>Bacteroidota</taxon>
        <taxon>Sphingobacteriia</taxon>
        <taxon>Sphingobacteriales</taxon>
        <taxon>Sphingobacteriaceae</taxon>
        <taxon>Parapedobacter</taxon>
    </lineage>
</organism>
<proteinExistence type="predicted"/>